<keyword evidence="1" id="KW-0030">Aminoacyl-tRNA synthetase</keyword>
<proteinExistence type="predicted"/>
<sequence length="51" mass="6217">MFKSVDGNINFPEMEKKWLKHWYEKGIDKKYREKNKDSKKYFSFLDGPITA</sequence>
<dbReference type="GO" id="GO:0004812">
    <property type="term" value="F:aminoacyl-tRNA ligase activity"/>
    <property type="evidence" value="ECO:0007669"/>
    <property type="project" value="UniProtKB-KW"/>
</dbReference>
<gene>
    <name evidence="1" type="ORF">UR54_C0022G0001</name>
</gene>
<dbReference type="SUPFAM" id="SSF52374">
    <property type="entry name" value="Nucleotidylyl transferase"/>
    <property type="match status" value="1"/>
</dbReference>
<comment type="caution">
    <text evidence="1">The sequence shown here is derived from an EMBL/GenBank/DDBJ whole genome shotgun (WGS) entry which is preliminary data.</text>
</comment>
<dbReference type="AlphaFoldDB" id="A0A0G0B841"/>
<dbReference type="STRING" id="1618477.UR54_C0022G0001"/>
<reference evidence="1 2" key="1">
    <citation type="journal article" date="2015" name="Nature">
        <title>rRNA introns, odd ribosomes, and small enigmatic genomes across a large radiation of phyla.</title>
        <authorList>
            <person name="Brown C.T."/>
            <person name="Hug L.A."/>
            <person name="Thomas B.C."/>
            <person name="Sharon I."/>
            <person name="Castelle C.J."/>
            <person name="Singh A."/>
            <person name="Wilkins M.J."/>
            <person name="Williams K.H."/>
            <person name="Banfield J.F."/>
        </authorList>
    </citation>
    <scope>NUCLEOTIDE SEQUENCE [LARGE SCALE GENOMIC DNA]</scope>
</reference>
<dbReference type="EMBL" id="LBPP01000022">
    <property type="protein sequence ID" value="KKP59891.1"/>
    <property type="molecule type" value="Genomic_DNA"/>
</dbReference>
<feature type="non-terminal residue" evidence="1">
    <location>
        <position position="51"/>
    </location>
</feature>
<dbReference type="Proteomes" id="UP000034688">
    <property type="component" value="Unassembled WGS sequence"/>
</dbReference>
<organism evidence="1 2">
    <name type="scientific">Candidatus Roizmanbacteria bacterium GW2011_GWA2_34_18</name>
    <dbReference type="NCBI Taxonomy" id="1618477"/>
    <lineage>
        <taxon>Bacteria</taxon>
        <taxon>Candidatus Roizmaniibacteriota</taxon>
    </lineage>
</organism>
<dbReference type="InterPro" id="IPR014729">
    <property type="entry name" value="Rossmann-like_a/b/a_fold"/>
</dbReference>
<name>A0A0G0B841_9BACT</name>
<protein>
    <submittedName>
        <fullName evidence="1">Isoleucyl-tRNA synthetase</fullName>
    </submittedName>
</protein>
<accession>A0A0G0B841</accession>
<evidence type="ECO:0000313" key="1">
    <source>
        <dbReference type="EMBL" id="KKP59891.1"/>
    </source>
</evidence>
<evidence type="ECO:0000313" key="2">
    <source>
        <dbReference type="Proteomes" id="UP000034688"/>
    </source>
</evidence>
<keyword evidence="1" id="KW-0436">Ligase</keyword>
<dbReference type="Gene3D" id="3.40.50.620">
    <property type="entry name" value="HUPs"/>
    <property type="match status" value="1"/>
</dbReference>